<dbReference type="InterPro" id="IPR000305">
    <property type="entry name" value="GIY-YIG_endonuc"/>
</dbReference>
<accession>A0ABS1C704</accession>
<reference evidence="3 4" key="1">
    <citation type="submission" date="2020-09" db="EMBL/GenBank/DDBJ databases">
        <title>Parvimonas S3374 sp. nov.</title>
        <authorList>
            <person name="Buhl M."/>
        </authorList>
    </citation>
    <scope>NUCLEOTIDE SEQUENCE [LARGE SCALE GENOMIC DNA]</scope>
    <source>
        <strain evidence="3 4">S3374</strain>
    </source>
</reference>
<dbReference type="PROSITE" id="PS50164">
    <property type="entry name" value="GIY_YIG"/>
    <property type="match status" value="1"/>
</dbReference>
<dbReference type="SUPFAM" id="SSF82771">
    <property type="entry name" value="GIY-YIG endonuclease"/>
    <property type="match status" value="1"/>
</dbReference>
<dbReference type="EMBL" id="JACVDA010000002">
    <property type="protein sequence ID" value="MBK1467875.1"/>
    <property type="molecule type" value="Genomic_DNA"/>
</dbReference>
<proteinExistence type="inferred from homology"/>
<dbReference type="PANTHER" id="PTHR34477">
    <property type="entry name" value="UPF0213 PROTEIN YHBQ"/>
    <property type="match status" value="1"/>
</dbReference>
<dbReference type="InterPro" id="IPR050190">
    <property type="entry name" value="UPF0213_domain"/>
</dbReference>
<evidence type="ECO:0000313" key="3">
    <source>
        <dbReference type="EMBL" id="MBK1467875.1"/>
    </source>
</evidence>
<evidence type="ECO:0000259" key="2">
    <source>
        <dbReference type="PROSITE" id="PS50164"/>
    </source>
</evidence>
<protein>
    <submittedName>
        <fullName evidence="3">GIY-YIG nuclease family protein</fullName>
    </submittedName>
</protein>
<dbReference type="RefSeq" id="WP_068473053.1">
    <property type="nucleotide sequence ID" value="NZ_AP038371.1"/>
</dbReference>
<dbReference type="Proteomes" id="UP000823123">
    <property type="component" value="Unassembled WGS sequence"/>
</dbReference>
<dbReference type="CDD" id="cd10456">
    <property type="entry name" value="GIY-YIG_UPF0213"/>
    <property type="match status" value="1"/>
</dbReference>
<comment type="similarity">
    <text evidence="1">Belongs to the UPF0213 family.</text>
</comment>
<comment type="caution">
    <text evidence="3">The sequence shown here is derived from an EMBL/GenBank/DDBJ whole genome shotgun (WGS) entry which is preliminary data.</text>
</comment>
<dbReference type="InterPro" id="IPR035901">
    <property type="entry name" value="GIY-YIG_endonuc_sf"/>
</dbReference>
<feature type="domain" description="GIY-YIG" evidence="2">
    <location>
        <begin position="1"/>
        <end position="75"/>
    </location>
</feature>
<name>A0ABS1C704_9FIRM</name>
<gene>
    <name evidence="3" type="ORF">IBJ83_00885</name>
</gene>
<evidence type="ECO:0000313" key="4">
    <source>
        <dbReference type="Proteomes" id="UP000823123"/>
    </source>
</evidence>
<dbReference type="PANTHER" id="PTHR34477:SF1">
    <property type="entry name" value="UPF0213 PROTEIN YHBQ"/>
    <property type="match status" value="1"/>
</dbReference>
<sequence>MTFVYIVECKDGNFYTGYTTDLKGRIEKHNLGLGAKYTRGRTPVKLIYFEVFETKSEALKREIKIKKLTRIQKEKLVLNFDKSKFSTYMEGDFNGN</sequence>
<organism evidence="3 4">
    <name type="scientific">Parvimonas parva</name>
    <dbReference type="NCBI Taxonomy" id="2769485"/>
    <lineage>
        <taxon>Bacteria</taxon>
        <taxon>Bacillati</taxon>
        <taxon>Bacillota</taxon>
        <taxon>Tissierellia</taxon>
        <taxon>Tissierellales</taxon>
        <taxon>Peptoniphilaceae</taxon>
        <taxon>Parvimonas</taxon>
    </lineage>
</organism>
<dbReference type="SMART" id="SM00465">
    <property type="entry name" value="GIYc"/>
    <property type="match status" value="1"/>
</dbReference>
<dbReference type="Pfam" id="PF01541">
    <property type="entry name" value="GIY-YIG"/>
    <property type="match status" value="1"/>
</dbReference>
<dbReference type="Gene3D" id="3.40.1440.10">
    <property type="entry name" value="GIY-YIG endonuclease"/>
    <property type="match status" value="1"/>
</dbReference>
<keyword evidence="4" id="KW-1185">Reference proteome</keyword>
<evidence type="ECO:0000256" key="1">
    <source>
        <dbReference type="ARBA" id="ARBA00007435"/>
    </source>
</evidence>